<keyword evidence="1" id="KW-0472">Membrane</keyword>
<keyword evidence="1" id="KW-1133">Transmembrane helix</keyword>
<feature type="transmembrane region" description="Helical" evidence="1">
    <location>
        <begin position="175"/>
        <end position="195"/>
    </location>
</feature>
<dbReference type="AlphaFoldDB" id="A0A7J6XX29"/>
<name>A0A7J6XX29_TRYCR</name>
<evidence type="ECO:0000256" key="1">
    <source>
        <dbReference type="SAM" id="Phobius"/>
    </source>
</evidence>
<reference evidence="2 3" key="1">
    <citation type="journal article" date="2019" name="Genome Biol. Evol.">
        <title>Nanopore Sequencing Significantly Improves Genome Assembly of the Protozoan Parasite Trypanosoma cruzi.</title>
        <authorList>
            <person name="Diaz-Viraque F."/>
            <person name="Pita S."/>
            <person name="Greif G."/>
            <person name="de Souza R.C.M."/>
            <person name="Iraola G."/>
            <person name="Robello C."/>
        </authorList>
    </citation>
    <scope>NUCLEOTIDE SEQUENCE [LARGE SCALE GENOMIC DNA]</scope>
    <source>
        <strain evidence="2 3">Berenice</strain>
    </source>
</reference>
<dbReference type="VEuPathDB" id="TriTrypDB:ECC02_008542"/>
<organism evidence="2 3">
    <name type="scientific">Trypanosoma cruzi</name>
    <dbReference type="NCBI Taxonomy" id="5693"/>
    <lineage>
        <taxon>Eukaryota</taxon>
        <taxon>Discoba</taxon>
        <taxon>Euglenozoa</taxon>
        <taxon>Kinetoplastea</taxon>
        <taxon>Metakinetoplastina</taxon>
        <taxon>Trypanosomatida</taxon>
        <taxon>Trypanosomatidae</taxon>
        <taxon>Trypanosoma</taxon>
        <taxon>Schizotrypanum</taxon>
    </lineage>
</organism>
<keyword evidence="1" id="KW-0812">Transmembrane</keyword>
<evidence type="ECO:0000313" key="3">
    <source>
        <dbReference type="Proteomes" id="UP000583944"/>
    </source>
</evidence>
<protein>
    <recommendedName>
        <fullName evidence="4">Transmembrane protein</fullName>
    </recommendedName>
</protein>
<comment type="caution">
    <text evidence="2">The sequence shown here is derived from an EMBL/GenBank/DDBJ whole genome shotgun (WGS) entry which is preliminary data.</text>
</comment>
<sequence length="227" mass="26375">MGETFKEPSTSGKIAAGNTVNNSSTVKKLKNTGKDLLDVPWRKSNAHGIFFSIAYFGLSFPLVYSFFFFFLLLCVSLGAKKKRNYKKKIQERKQMSVFVRKGAAGRVNADRLYAFNKTLKKDVLRERSYWEVSKDSHPVNRWSYRRWKRRKEELSIFEERLDKVPVDQKFKIKKLLTVANISVVGPIALFFYFLFCYWRHRLWGITPIDGASAIARGVQNLPRPPGY</sequence>
<evidence type="ECO:0008006" key="4">
    <source>
        <dbReference type="Google" id="ProtNLM"/>
    </source>
</evidence>
<dbReference type="Proteomes" id="UP000583944">
    <property type="component" value="Unassembled WGS sequence"/>
</dbReference>
<evidence type="ECO:0000313" key="2">
    <source>
        <dbReference type="EMBL" id="KAF5218560.1"/>
    </source>
</evidence>
<feature type="transmembrane region" description="Helical" evidence="1">
    <location>
        <begin position="49"/>
        <end position="79"/>
    </location>
</feature>
<dbReference type="VEuPathDB" id="TriTrypDB:BCY84_20690"/>
<proteinExistence type="predicted"/>
<dbReference type="EMBL" id="JABDHM010000093">
    <property type="protein sequence ID" value="KAF5218560.1"/>
    <property type="molecule type" value="Genomic_DNA"/>
</dbReference>
<accession>A0A7J6XX29</accession>
<gene>
    <name evidence="2" type="ORF">ECC02_008542</name>
</gene>